<accession>A0A6J3M6J8</accession>
<feature type="signal peptide" evidence="1">
    <location>
        <begin position="1"/>
        <end position="22"/>
    </location>
</feature>
<dbReference type="AlphaFoldDB" id="A0A6J3M6J8"/>
<evidence type="ECO:0000313" key="3">
    <source>
        <dbReference type="RefSeq" id="XP_033460175.1"/>
    </source>
</evidence>
<reference evidence="3" key="1">
    <citation type="submission" date="2020-01" db="EMBL/GenBank/DDBJ databases">
        <authorList>
            <consortium name="DOE Joint Genome Institute"/>
            <person name="Haridas S."/>
            <person name="Albert R."/>
            <person name="Binder M."/>
            <person name="Bloem J."/>
            <person name="Labutti K."/>
            <person name="Salamov A."/>
            <person name="Andreopoulos B."/>
            <person name="Baker S.E."/>
            <person name="Barry K."/>
            <person name="Bills G."/>
            <person name="Bluhm B.H."/>
            <person name="Cannon C."/>
            <person name="Castanera R."/>
            <person name="Culley D.E."/>
            <person name="Daum C."/>
            <person name="Ezra D."/>
            <person name="Gonzalez J.B."/>
            <person name="Henrissat B."/>
            <person name="Kuo A."/>
            <person name="Liang C."/>
            <person name="Lipzen A."/>
            <person name="Lutzoni F."/>
            <person name="Magnuson J."/>
            <person name="Mondo S."/>
            <person name="Nolan M."/>
            <person name="Ohm R."/>
            <person name="Pangilinan J."/>
            <person name="Park H.-J."/>
            <person name="Ramirez L."/>
            <person name="Alfaro M."/>
            <person name="Sun H."/>
            <person name="Tritt A."/>
            <person name="Yoshinaga Y."/>
            <person name="Zwiers L.-H."/>
            <person name="Turgeon B.G."/>
            <person name="Goodwin S.B."/>
            <person name="Spatafora J.W."/>
            <person name="Crous P.W."/>
            <person name="Grigoriev I.V."/>
        </authorList>
    </citation>
    <scope>NUCLEOTIDE SEQUENCE</scope>
    <source>
        <strain evidence="3">CBS 342.82</strain>
    </source>
</reference>
<name>A0A6J3M6J8_9PEZI</name>
<keyword evidence="2" id="KW-1185">Reference proteome</keyword>
<protein>
    <submittedName>
        <fullName evidence="3">Uncharacterized protein</fullName>
    </submittedName>
</protein>
<proteinExistence type="predicted"/>
<dbReference type="RefSeq" id="XP_033460175.1">
    <property type="nucleotide sequence ID" value="XM_033603165.1"/>
</dbReference>
<dbReference type="OrthoDB" id="3780330at2759"/>
<gene>
    <name evidence="3" type="ORF">K489DRAFT_370717</name>
</gene>
<evidence type="ECO:0000313" key="2">
    <source>
        <dbReference type="Proteomes" id="UP000504637"/>
    </source>
</evidence>
<reference evidence="3" key="2">
    <citation type="submission" date="2020-04" db="EMBL/GenBank/DDBJ databases">
        <authorList>
            <consortium name="NCBI Genome Project"/>
        </authorList>
    </citation>
    <scope>NUCLEOTIDE SEQUENCE</scope>
    <source>
        <strain evidence="3">CBS 342.82</strain>
    </source>
</reference>
<organism evidence="3">
    <name type="scientific">Dissoconium aciculare CBS 342.82</name>
    <dbReference type="NCBI Taxonomy" id="1314786"/>
    <lineage>
        <taxon>Eukaryota</taxon>
        <taxon>Fungi</taxon>
        <taxon>Dikarya</taxon>
        <taxon>Ascomycota</taxon>
        <taxon>Pezizomycotina</taxon>
        <taxon>Dothideomycetes</taxon>
        <taxon>Dothideomycetidae</taxon>
        <taxon>Mycosphaerellales</taxon>
        <taxon>Dissoconiaceae</taxon>
        <taxon>Dissoconium</taxon>
    </lineage>
</organism>
<dbReference type="Proteomes" id="UP000504637">
    <property type="component" value="Unplaced"/>
</dbReference>
<feature type="chain" id="PRO_5026979513" evidence="1">
    <location>
        <begin position="23"/>
        <end position="290"/>
    </location>
</feature>
<dbReference type="GeneID" id="54360965"/>
<reference evidence="3" key="3">
    <citation type="submission" date="2025-08" db="UniProtKB">
        <authorList>
            <consortium name="RefSeq"/>
        </authorList>
    </citation>
    <scope>IDENTIFICATION</scope>
    <source>
        <strain evidence="3">CBS 342.82</strain>
    </source>
</reference>
<evidence type="ECO:0000256" key="1">
    <source>
        <dbReference type="SAM" id="SignalP"/>
    </source>
</evidence>
<sequence>MSIVGRLLLFVTFLSLALQGFAITGEDLKIRLHSKLAEIKIGVYGSVVTFKEGTVLSNENIVHLAYTAHEAMRGRLAGDKAAAGPGSQSFRNDVTRNYGPTVMTAVVQDNHVFLASSMKGRGLIYDPKTTKIDLQLTSQSVAYWKGLKSNVCPSAVQQGLQDCGFLVTDTKGAQHAVGHQNGGSCGEVFAGWALCDTVPKKNSPVRVVTVAYSGEKMVIKEPCGATPEEDVLGWIPRGCQTFTRSLGWTVIPSGTKAIDAGHVSVESAREATYHTTSHARAQAQAQAHGH</sequence>
<keyword evidence="1" id="KW-0732">Signal</keyword>